<accession>A0A9N9FUU9</accession>
<reference evidence="2" key="1">
    <citation type="submission" date="2021-06" db="EMBL/GenBank/DDBJ databases">
        <authorList>
            <person name="Kallberg Y."/>
            <person name="Tangrot J."/>
            <person name="Rosling A."/>
        </authorList>
    </citation>
    <scope>NUCLEOTIDE SEQUENCE</scope>
    <source>
        <strain evidence="2">87-6 pot B 2015</strain>
    </source>
</reference>
<proteinExistence type="predicted"/>
<gene>
    <name evidence="2" type="ORF">FMOSSE_LOCUS6994</name>
</gene>
<evidence type="ECO:0000313" key="3">
    <source>
        <dbReference type="Proteomes" id="UP000789375"/>
    </source>
</evidence>
<evidence type="ECO:0000313" key="2">
    <source>
        <dbReference type="EMBL" id="CAG8561735.1"/>
    </source>
</evidence>
<evidence type="ECO:0000256" key="1">
    <source>
        <dbReference type="SAM" id="MobiDB-lite"/>
    </source>
</evidence>
<name>A0A9N9FUU9_FUNMO</name>
<dbReference type="AlphaFoldDB" id="A0A9N9FUU9"/>
<sequence length="282" mass="31877">MSQRNNNRNRNRSSNFTRESLSHPYWHAAAYYFMEALRVSTSTSTSTPQISSILLPFFPSPAAFSPNSPNSSSPIQPTPQNPYHNQYPVDTRNNTINNLASIFRTVALDYENVESHTLNSLSSTSIRQTLFNSTHQNTADNQSSNDRNQVISASHGASIHPSASPNFTLDSFPYTLSTLERYEIQIRLQGKVTPTNIISSRLLKNLIINCKDDHKSSINSQGNIYCKKGNNVYHYHNLSNASFYSKREDGSSIYVDRFGDITYKTKELERFDRVGISGLIYL</sequence>
<protein>
    <submittedName>
        <fullName evidence="2">8862_t:CDS:1</fullName>
    </submittedName>
</protein>
<feature type="compositionally biased region" description="Low complexity" evidence="1">
    <location>
        <begin position="65"/>
        <end position="74"/>
    </location>
</feature>
<organism evidence="2 3">
    <name type="scientific">Funneliformis mosseae</name>
    <name type="common">Endomycorrhizal fungus</name>
    <name type="synonym">Glomus mosseae</name>
    <dbReference type="NCBI Taxonomy" id="27381"/>
    <lineage>
        <taxon>Eukaryota</taxon>
        <taxon>Fungi</taxon>
        <taxon>Fungi incertae sedis</taxon>
        <taxon>Mucoromycota</taxon>
        <taxon>Glomeromycotina</taxon>
        <taxon>Glomeromycetes</taxon>
        <taxon>Glomerales</taxon>
        <taxon>Glomeraceae</taxon>
        <taxon>Funneliformis</taxon>
    </lineage>
</organism>
<feature type="region of interest" description="Disordered" evidence="1">
    <location>
        <begin position="65"/>
        <end position="88"/>
    </location>
</feature>
<keyword evidence="3" id="KW-1185">Reference proteome</keyword>
<comment type="caution">
    <text evidence="2">The sequence shown here is derived from an EMBL/GenBank/DDBJ whole genome shotgun (WGS) entry which is preliminary data.</text>
</comment>
<dbReference type="EMBL" id="CAJVPP010001555">
    <property type="protein sequence ID" value="CAG8561735.1"/>
    <property type="molecule type" value="Genomic_DNA"/>
</dbReference>
<dbReference type="Proteomes" id="UP000789375">
    <property type="component" value="Unassembled WGS sequence"/>
</dbReference>